<gene>
    <name evidence="3" type="ORF">PFLUV_G00271160</name>
</gene>
<organism evidence="3 4">
    <name type="scientific">Perca fluviatilis</name>
    <name type="common">European perch</name>
    <dbReference type="NCBI Taxonomy" id="8168"/>
    <lineage>
        <taxon>Eukaryota</taxon>
        <taxon>Metazoa</taxon>
        <taxon>Chordata</taxon>
        <taxon>Craniata</taxon>
        <taxon>Vertebrata</taxon>
        <taxon>Euteleostomi</taxon>
        <taxon>Actinopterygii</taxon>
        <taxon>Neopterygii</taxon>
        <taxon>Teleostei</taxon>
        <taxon>Neoteleostei</taxon>
        <taxon>Acanthomorphata</taxon>
        <taxon>Eupercaria</taxon>
        <taxon>Perciformes</taxon>
        <taxon>Percoidei</taxon>
        <taxon>Percidae</taxon>
        <taxon>Percinae</taxon>
        <taxon>Perca</taxon>
    </lineage>
</organism>
<keyword evidence="4" id="KW-1185">Reference proteome</keyword>
<dbReference type="PANTHER" id="PTHR15225">
    <property type="entry name" value="INTERFERON-INDUCED PROTEIN 35/NMI N-MYC/STAT INTERACTING PROTEIN"/>
    <property type="match status" value="1"/>
</dbReference>
<comment type="caution">
    <text evidence="3">The sequence shown here is derived from an EMBL/GenBank/DDBJ whole genome shotgun (WGS) entry which is preliminary data.</text>
</comment>
<evidence type="ECO:0000313" key="4">
    <source>
        <dbReference type="Proteomes" id="UP000465112"/>
    </source>
</evidence>
<dbReference type="EMBL" id="VHII01000024">
    <property type="protein sequence ID" value="KAF1371699.1"/>
    <property type="molecule type" value="Genomic_DNA"/>
</dbReference>
<dbReference type="Gene3D" id="3.30.70.330">
    <property type="match status" value="1"/>
</dbReference>
<dbReference type="SUPFAM" id="SSF54928">
    <property type="entry name" value="RNA-binding domain, RBD"/>
    <property type="match status" value="1"/>
</dbReference>
<evidence type="ECO:0000313" key="3">
    <source>
        <dbReference type="EMBL" id="KAF1371699.1"/>
    </source>
</evidence>
<proteinExistence type="predicted"/>
<dbReference type="AlphaFoldDB" id="A0A6A5E1B5"/>
<dbReference type="Proteomes" id="UP000465112">
    <property type="component" value="Chromosome 24"/>
</dbReference>
<dbReference type="InterPro" id="IPR012677">
    <property type="entry name" value="Nucleotide-bd_a/b_plait_sf"/>
</dbReference>
<keyword evidence="1" id="KW-0694">RNA-binding</keyword>
<name>A0A6A5E1B5_PERFL</name>
<accession>A0A6A5E1B5</accession>
<dbReference type="PROSITE" id="PS50102">
    <property type="entry name" value="RRM"/>
    <property type="match status" value="1"/>
</dbReference>
<dbReference type="PANTHER" id="PTHR15225:SF8">
    <property type="entry name" value="RNA-BINDING PROTEIN 43"/>
    <property type="match status" value="1"/>
</dbReference>
<dbReference type="InterPro" id="IPR057051">
    <property type="entry name" value="PARP14_RPM_1"/>
</dbReference>
<dbReference type="InterPro" id="IPR000504">
    <property type="entry name" value="RRM_dom"/>
</dbReference>
<sequence>METDSWEGNRTVVVSGVPDVLPVSRMTDKLTIHFQSCRRSGGGDVQVVKYPTNMDGVAFVTFDKIEDAERVVRKEQQIMMDNEFPEDFLLTVFPFTRDVFLYVPSAMVDLSVFGRDQSPLIQSLRLAHRSVRFQPFHQQMKANIEGPFAAVQALRQDLICRARRLKFTVSAQTAAAKLKETPPNPRVISHQEFVGSVSCSGPKAKLGPASSNCLSTPLQTTGQDLLLAEEISAKQPGEDDISEKHRSLDRISATKIRENHTGSCYYLKGSDQSSSAFFTAKILQTRLTNVSASSKSDTEDTKELSAICPEDQEDTCRIRPFDRSLRGLDVSVECEGSDLTRIVLTERQTSKTASRIQQAPEDLESLGEFWPVDVRSSTDRLR</sequence>
<reference evidence="3 4" key="1">
    <citation type="submission" date="2019-06" db="EMBL/GenBank/DDBJ databases">
        <title>A chromosome-scale genome assembly of the European perch, Perca fluviatilis.</title>
        <authorList>
            <person name="Roques C."/>
            <person name="Zahm M."/>
            <person name="Cabau C."/>
            <person name="Klopp C."/>
            <person name="Bouchez O."/>
            <person name="Donnadieu C."/>
            <person name="Kuhl H."/>
            <person name="Gislard M."/>
            <person name="Guendouz S."/>
            <person name="Journot L."/>
            <person name="Haffray P."/>
            <person name="Bestin A."/>
            <person name="Morvezen R."/>
            <person name="Feron R."/>
            <person name="Wen M."/>
            <person name="Jouanno E."/>
            <person name="Herpin A."/>
            <person name="Schartl M."/>
            <person name="Postlethwait J."/>
            <person name="Schaerlinger B."/>
            <person name="Chardard D."/>
            <person name="Lecocq T."/>
            <person name="Poncet C."/>
            <person name="Jaffrelo L."/>
            <person name="Lampietro C."/>
            <person name="Guiguen Y."/>
        </authorList>
    </citation>
    <scope>NUCLEOTIDE SEQUENCE [LARGE SCALE GENOMIC DNA]</scope>
    <source>
        <tissue evidence="3">Blood</tissue>
    </source>
</reference>
<dbReference type="InterPro" id="IPR035979">
    <property type="entry name" value="RBD_domain_sf"/>
</dbReference>
<protein>
    <recommendedName>
        <fullName evidence="2">RRM domain-containing protein</fullName>
    </recommendedName>
</protein>
<evidence type="ECO:0000256" key="1">
    <source>
        <dbReference type="PROSITE-ProRule" id="PRU00176"/>
    </source>
</evidence>
<feature type="domain" description="RRM" evidence="2">
    <location>
        <begin position="10"/>
        <end position="82"/>
    </location>
</feature>
<dbReference type="Pfam" id="PF23222">
    <property type="entry name" value="RRM_PARP14_1"/>
    <property type="match status" value="1"/>
</dbReference>
<evidence type="ECO:0000259" key="2">
    <source>
        <dbReference type="PROSITE" id="PS50102"/>
    </source>
</evidence>
<dbReference type="GO" id="GO:0003723">
    <property type="term" value="F:RNA binding"/>
    <property type="evidence" value="ECO:0007669"/>
    <property type="project" value="UniProtKB-UniRule"/>
</dbReference>